<name>A0A8J2WI81_9STRA</name>
<dbReference type="AlphaFoldDB" id="A0A8J2WI81"/>
<keyword evidence="2" id="KW-1185">Reference proteome</keyword>
<proteinExistence type="predicted"/>
<comment type="caution">
    <text evidence="1">The sequence shown here is derived from an EMBL/GenBank/DDBJ whole genome shotgun (WGS) entry which is preliminary data.</text>
</comment>
<sequence>MLASMPPHLRAMMEKQFSTDPRARGYPAAYQDERVPDAEAGSVDWARITSAPFSWMSHRLGKSGHRGRVYCEIRGLQSEKGKQLNGKRAWVYRLVDGAGKTVKAVDATPETRLSALYDADARDPDPSYDAAKASPSAKAVAVKPANLVIVPAPLPATPPPKRSLLSTFAGDVDATTAPVADDEAVGFYVFYPGLRLGASRVLEHRAALRLDVAKLGNWGSALPGNTELTEAQLRAKLSQMKAAGGLAASAWDPLDGPGWPGIYTDLRSRGVAEAAAEDVVECDSLAEAFALWSEIDAVVGANRPGVGGLEGVMGSMELNYDGGATTMVRPGSASQPYITPMRARLPPGTTARTFRDFCQWVIWTEGCGITCCEDSVGLGLLGATIVERDGIFTGVAIFATQGSYAPTDFVSDFGAEKARWAATLDGVRVAFEVGRSAYSRDDAVTPAREHPPRRERRALPIALRSVHARELVAER</sequence>
<evidence type="ECO:0000313" key="1">
    <source>
        <dbReference type="EMBL" id="CAH0369555.1"/>
    </source>
</evidence>
<dbReference type="EMBL" id="CAKKNE010000002">
    <property type="protein sequence ID" value="CAH0369555.1"/>
    <property type="molecule type" value="Genomic_DNA"/>
</dbReference>
<dbReference type="Proteomes" id="UP000789595">
    <property type="component" value="Unassembled WGS sequence"/>
</dbReference>
<reference evidence="1" key="1">
    <citation type="submission" date="2021-11" db="EMBL/GenBank/DDBJ databases">
        <authorList>
            <consortium name="Genoscope - CEA"/>
            <person name="William W."/>
        </authorList>
    </citation>
    <scope>NUCLEOTIDE SEQUENCE</scope>
</reference>
<accession>A0A8J2WI81</accession>
<gene>
    <name evidence="1" type="ORF">PECAL_2P26820</name>
</gene>
<evidence type="ECO:0000313" key="2">
    <source>
        <dbReference type="Proteomes" id="UP000789595"/>
    </source>
</evidence>
<protein>
    <submittedName>
        <fullName evidence="1">Uncharacterized protein</fullName>
    </submittedName>
</protein>
<organism evidence="1 2">
    <name type="scientific">Pelagomonas calceolata</name>
    <dbReference type="NCBI Taxonomy" id="35677"/>
    <lineage>
        <taxon>Eukaryota</taxon>
        <taxon>Sar</taxon>
        <taxon>Stramenopiles</taxon>
        <taxon>Ochrophyta</taxon>
        <taxon>Pelagophyceae</taxon>
        <taxon>Pelagomonadales</taxon>
        <taxon>Pelagomonadaceae</taxon>
        <taxon>Pelagomonas</taxon>
    </lineage>
</organism>